<evidence type="ECO:0000313" key="9">
    <source>
        <dbReference type="Proteomes" id="UP001551695"/>
    </source>
</evidence>
<keyword evidence="2" id="KW-0723">Serine/threonine-protein kinase</keyword>
<dbReference type="Proteomes" id="UP001551695">
    <property type="component" value="Unassembled WGS sequence"/>
</dbReference>
<reference evidence="8 9" key="1">
    <citation type="submission" date="2024-06" db="EMBL/GenBank/DDBJ databases">
        <title>The Natural Products Discovery Center: Release of the First 8490 Sequenced Strains for Exploring Actinobacteria Biosynthetic Diversity.</title>
        <authorList>
            <person name="Kalkreuter E."/>
            <person name="Kautsar S.A."/>
            <person name="Yang D."/>
            <person name="Bader C.D."/>
            <person name="Teijaro C.N."/>
            <person name="Fluegel L."/>
            <person name="Davis C.M."/>
            <person name="Simpson J.R."/>
            <person name="Lauterbach L."/>
            <person name="Steele A.D."/>
            <person name="Gui C."/>
            <person name="Meng S."/>
            <person name="Li G."/>
            <person name="Viehrig K."/>
            <person name="Ye F."/>
            <person name="Su P."/>
            <person name="Kiefer A.F."/>
            <person name="Nichols A."/>
            <person name="Cepeda A.J."/>
            <person name="Yan W."/>
            <person name="Fan B."/>
            <person name="Jiang Y."/>
            <person name="Adhikari A."/>
            <person name="Zheng C.-J."/>
            <person name="Schuster L."/>
            <person name="Cowan T.M."/>
            <person name="Smanski M.J."/>
            <person name="Chevrette M.G."/>
            <person name="De Carvalho L.P.S."/>
            <person name="Shen B."/>
        </authorList>
    </citation>
    <scope>NUCLEOTIDE SEQUENCE [LARGE SCALE GENOMIC DNA]</scope>
    <source>
        <strain evidence="8 9">NPDC050403</strain>
    </source>
</reference>
<dbReference type="EMBL" id="JBFAKC010000010">
    <property type="protein sequence ID" value="MEV0710317.1"/>
    <property type="molecule type" value="Genomic_DNA"/>
</dbReference>
<proteinExistence type="predicted"/>
<evidence type="ECO:0000256" key="5">
    <source>
        <dbReference type="ARBA" id="ARBA00022777"/>
    </source>
</evidence>
<keyword evidence="6" id="KW-0067">ATP-binding</keyword>
<dbReference type="PROSITE" id="PS00108">
    <property type="entry name" value="PROTEIN_KINASE_ST"/>
    <property type="match status" value="1"/>
</dbReference>
<accession>A0ABV3FY15</accession>
<dbReference type="InterPro" id="IPR000719">
    <property type="entry name" value="Prot_kinase_dom"/>
</dbReference>
<evidence type="ECO:0000256" key="6">
    <source>
        <dbReference type="ARBA" id="ARBA00022840"/>
    </source>
</evidence>
<dbReference type="SUPFAM" id="SSF56112">
    <property type="entry name" value="Protein kinase-like (PK-like)"/>
    <property type="match status" value="1"/>
</dbReference>
<dbReference type="SMART" id="SM00220">
    <property type="entry name" value="S_TKc"/>
    <property type="match status" value="1"/>
</dbReference>
<evidence type="ECO:0000313" key="8">
    <source>
        <dbReference type="EMBL" id="MEV0710317.1"/>
    </source>
</evidence>
<evidence type="ECO:0000259" key="7">
    <source>
        <dbReference type="PROSITE" id="PS50011"/>
    </source>
</evidence>
<keyword evidence="5 8" id="KW-0418">Kinase</keyword>
<organism evidence="8 9">
    <name type="scientific">Nocardia aurea</name>
    <dbReference type="NCBI Taxonomy" id="2144174"/>
    <lineage>
        <taxon>Bacteria</taxon>
        <taxon>Bacillati</taxon>
        <taxon>Actinomycetota</taxon>
        <taxon>Actinomycetes</taxon>
        <taxon>Mycobacteriales</taxon>
        <taxon>Nocardiaceae</taxon>
        <taxon>Nocardia</taxon>
    </lineage>
</organism>
<dbReference type="Pfam" id="PF00069">
    <property type="entry name" value="Pkinase"/>
    <property type="match status" value="1"/>
</dbReference>
<dbReference type="InterPro" id="IPR011009">
    <property type="entry name" value="Kinase-like_dom_sf"/>
</dbReference>
<comment type="caution">
    <text evidence="8">The sequence shown here is derived from an EMBL/GenBank/DDBJ whole genome shotgun (WGS) entry which is preliminary data.</text>
</comment>
<dbReference type="RefSeq" id="WP_357786150.1">
    <property type="nucleotide sequence ID" value="NZ_JBFAKC010000010.1"/>
</dbReference>
<evidence type="ECO:0000256" key="4">
    <source>
        <dbReference type="ARBA" id="ARBA00022741"/>
    </source>
</evidence>
<evidence type="ECO:0000256" key="3">
    <source>
        <dbReference type="ARBA" id="ARBA00022679"/>
    </source>
</evidence>
<evidence type="ECO:0000256" key="1">
    <source>
        <dbReference type="ARBA" id="ARBA00012513"/>
    </source>
</evidence>
<dbReference type="InterPro" id="IPR008271">
    <property type="entry name" value="Ser/Thr_kinase_AS"/>
</dbReference>
<dbReference type="Gene3D" id="1.10.510.10">
    <property type="entry name" value="Transferase(Phosphotransferase) domain 1"/>
    <property type="match status" value="1"/>
</dbReference>
<dbReference type="PANTHER" id="PTHR43289">
    <property type="entry name" value="MITOGEN-ACTIVATED PROTEIN KINASE KINASE KINASE 20-RELATED"/>
    <property type="match status" value="1"/>
</dbReference>
<name>A0ABV3FY15_9NOCA</name>
<dbReference type="PROSITE" id="PS50011">
    <property type="entry name" value="PROTEIN_KINASE_DOM"/>
    <property type="match status" value="1"/>
</dbReference>
<keyword evidence="9" id="KW-1185">Reference proteome</keyword>
<keyword evidence="4" id="KW-0547">Nucleotide-binding</keyword>
<keyword evidence="3 8" id="KW-0808">Transferase</keyword>
<sequence>MGGVVEGALFAGYHVERRLGSGGMGTVYSVRHPRLPRKDALKVLSSRHAEDPEFRARFLREAEIAARLQHPNLVTVRDRGDEDGQLWIAMQYVDGADAAELIRHCSDGLAPARAVGIVAQAAEGLDEIHRSGLLHRDVKPANILVAEQDDGSDRVLVTDFGIARSADESTTLAAGGGTAATLAYAAPEQIDGTAVDHRADVYSLGCTLYHLLTGSVPFPRDSPGAVMYAHLNEPAPRPSAQKDDLPPSFDDVIAMAMSKDPGDRYRSCGALAEAARLALADDPVVADTLGTTDHGGRRDRLLAAALVVIVAVAATVSTLLLRDSGPTATASPPPTTPARPSVNAAEWGAYAYIVETFAELLPPSPLSFGYQGLGSCLPMRGKEVTTSFDTPATPIAGVYCTGDGDPVRALEVVCNADRSPIFPGSSFVRAEGDERWTRNSGSGHVNWGSGFVYDRTIRGLLEIYFDEPSRNFCSVTVVGGDSGNELHARWWSSAPL</sequence>
<dbReference type="EC" id="2.7.11.1" evidence="1"/>
<dbReference type="PANTHER" id="PTHR43289:SF6">
    <property type="entry name" value="SERINE_THREONINE-PROTEIN KINASE NEKL-3"/>
    <property type="match status" value="1"/>
</dbReference>
<dbReference type="CDD" id="cd14014">
    <property type="entry name" value="STKc_PknB_like"/>
    <property type="match status" value="1"/>
</dbReference>
<evidence type="ECO:0000256" key="2">
    <source>
        <dbReference type="ARBA" id="ARBA00022527"/>
    </source>
</evidence>
<feature type="domain" description="Protein kinase" evidence="7">
    <location>
        <begin position="13"/>
        <end position="285"/>
    </location>
</feature>
<dbReference type="GO" id="GO:0004674">
    <property type="term" value="F:protein serine/threonine kinase activity"/>
    <property type="evidence" value="ECO:0007669"/>
    <property type="project" value="UniProtKB-EC"/>
</dbReference>
<gene>
    <name evidence="8" type="ORF">AB0I48_22365</name>
</gene>
<dbReference type="Gene3D" id="3.30.200.20">
    <property type="entry name" value="Phosphorylase Kinase, domain 1"/>
    <property type="match status" value="1"/>
</dbReference>
<protein>
    <recommendedName>
        <fullName evidence="1">non-specific serine/threonine protein kinase</fullName>
        <ecNumber evidence="1">2.7.11.1</ecNumber>
    </recommendedName>
</protein>